<organism evidence="1">
    <name type="scientific">marine sediment metagenome</name>
    <dbReference type="NCBI Taxonomy" id="412755"/>
    <lineage>
        <taxon>unclassified sequences</taxon>
        <taxon>metagenomes</taxon>
        <taxon>ecological metagenomes</taxon>
    </lineage>
</organism>
<name>X0ZNW5_9ZZZZ</name>
<sequence>FYKLSKFEKIKNESKNLNKQFRESNLEPLITVETVLDRRVNLGRRHFTDPKVLINYALKHNLFITFDTTHHGLKSYNIEDSFNILKSRVINIHISNTKRRKHEPPYIGKIPLKEFLKFILKNSYNNFLTLEISPIALNIWSKRRVKDRLKRSINFCKMYTR</sequence>
<proteinExistence type="predicted"/>
<protein>
    <recommendedName>
        <fullName evidence="2">Xylose isomerase-like TIM barrel domain-containing protein</fullName>
    </recommendedName>
</protein>
<reference evidence="1" key="1">
    <citation type="journal article" date="2014" name="Front. Microbiol.">
        <title>High frequency of phylogenetically diverse reductive dehalogenase-homologous genes in deep subseafloor sedimentary metagenomes.</title>
        <authorList>
            <person name="Kawai M."/>
            <person name="Futagami T."/>
            <person name="Toyoda A."/>
            <person name="Takaki Y."/>
            <person name="Nishi S."/>
            <person name="Hori S."/>
            <person name="Arai W."/>
            <person name="Tsubouchi T."/>
            <person name="Morono Y."/>
            <person name="Uchiyama I."/>
            <person name="Ito T."/>
            <person name="Fujiyama A."/>
            <person name="Inagaki F."/>
            <person name="Takami H."/>
        </authorList>
    </citation>
    <scope>NUCLEOTIDE SEQUENCE</scope>
    <source>
        <strain evidence="1">Expedition CK06-06</strain>
    </source>
</reference>
<evidence type="ECO:0008006" key="2">
    <source>
        <dbReference type="Google" id="ProtNLM"/>
    </source>
</evidence>
<comment type="caution">
    <text evidence="1">The sequence shown here is derived from an EMBL/GenBank/DDBJ whole genome shotgun (WGS) entry which is preliminary data.</text>
</comment>
<dbReference type="SUPFAM" id="SSF51658">
    <property type="entry name" value="Xylose isomerase-like"/>
    <property type="match status" value="1"/>
</dbReference>
<accession>X0ZNW5</accession>
<dbReference type="EMBL" id="BART01000033">
    <property type="protein sequence ID" value="GAG62058.1"/>
    <property type="molecule type" value="Genomic_DNA"/>
</dbReference>
<dbReference type="InterPro" id="IPR036237">
    <property type="entry name" value="Xyl_isomerase-like_sf"/>
</dbReference>
<feature type="non-terminal residue" evidence="1">
    <location>
        <position position="1"/>
    </location>
</feature>
<dbReference type="Gene3D" id="3.20.20.150">
    <property type="entry name" value="Divalent-metal-dependent TIM barrel enzymes"/>
    <property type="match status" value="1"/>
</dbReference>
<evidence type="ECO:0000313" key="1">
    <source>
        <dbReference type="EMBL" id="GAG62058.1"/>
    </source>
</evidence>
<dbReference type="AlphaFoldDB" id="X0ZNW5"/>
<gene>
    <name evidence="1" type="ORF">S01H4_00285</name>
</gene>